<organism evidence="2">
    <name type="scientific">Ignisphaera aggregans</name>
    <dbReference type="NCBI Taxonomy" id="334771"/>
    <lineage>
        <taxon>Archaea</taxon>
        <taxon>Thermoproteota</taxon>
        <taxon>Thermoprotei</taxon>
        <taxon>Desulfurococcales</taxon>
        <taxon>Desulfurococcaceae</taxon>
        <taxon>Ignisphaera</taxon>
    </lineage>
</organism>
<dbReference type="AlphaFoldDB" id="A0A7C4BCJ9"/>
<proteinExistence type="predicted"/>
<evidence type="ECO:0000256" key="1">
    <source>
        <dbReference type="SAM" id="Phobius"/>
    </source>
</evidence>
<gene>
    <name evidence="2" type="ORF">ENV14_04905</name>
</gene>
<keyword evidence="1" id="KW-0812">Transmembrane</keyword>
<evidence type="ECO:0008006" key="3">
    <source>
        <dbReference type="Google" id="ProtNLM"/>
    </source>
</evidence>
<name>A0A7C4BCJ9_9CREN</name>
<feature type="transmembrane region" description="Helical" evidence="1">
    <location>
        <begin position="310"/>
        <end position="329"/>
    </location>
</feature>
<evidence type="ECO:0000313" key="2">
    <source>
        <dbReference type="EMBL" id="HGI87715.1"/>
    </source>
</evidence>
<reference evidence="2" key="1">
    <citation type="journal article" date="2020" name="mSystems">
        <title>Genome- and Community-Level Interaction Insights into Carbon Utilization and Element Cycling Functions of Hydrothermarchaeota in Hydrothermal Sediment.</title>
        <authorList>
            <person name="Zhou Z."/>
            <person name="Liu Y."/>
            <person name="Xu W."/>
            <person name="Pan J."/>
            <person name="Luo Z.H."/>
            <person name="Li M."/>
        </authorList>
    </citation>
    <scope>NUCLEOTIDE SEQUENCE [LARGE SCALE GENOMIC DNA]</scope>
    <source>
        <strain evidence="2">SpSt-732</strain>
    </source>
</reference>
<keyword evidence="1" id="KW-1133">Transmembrane helix</keyword>
<comment type="caution">
    <text evidence="2">The sequence shown here is derived from an EMBL/GenBank/DDBJ whole genome shotgun (WGS) entry which is preliminary data.</text>
</comment>
<keyword evidence="1" id="KW-0472">Membrane</keyword>
<feature type="transmembrane region" description="Helical" evidence="1">
    <location>
        <begin position="335"/>
        <end position="360"/>
    </location>
</feature>
<accession>A0A7C4BCJ9</accession>
<sequence length="497" mass="54234">MSTQLKKAPRQRAYVPITLIALLVAIGLLALVEKGPAASGIPVGASPLNPMTLGTSQLVDLAARNYSTAIIYSLKELEKVSGELCVFVTISPEIPFRGDEAEIIISLLKRRCSKLKVLVADESPYSNPLLQVLNSSIRVNGNRVLEVSTAAPVIAVNESAYNYSLPSPYPLAEIMIRSSHAIVLDKASTVSGGLPIGYAYPRSESAILCLANPSGEIYECGTAFVVASKEVASGVDVFAIGDGSVLLNQVLSSNKSEYMAFARELLSYLCEGNPRCTVVFDAMHYTSLSPAILLSNPAYSLQELVRDPTTFIYVVLSLLAVLLHPSVWLPPLVQLLSSLLTTILTGFASAILIFFFTLVIHKILMRNARTFHDLRLSEQAEEEVGVFAEIKKSVISGKVRLSKQDFAILCQTLDALLVLYSGSGLWSERSLDTLAELLGDRRRAYKKLQWVLKLHRKAIGKSRLPLLVFWGRAVKKLVSLIDEVGERVSERMGVNLI</sequence>
<protein>
    <recommendedName>
        <fullName evidence="3">DUF4350 domain-containing protein</fullName>
    </recommendedName>
</protein>
<dbReference type="EMBL" id="DTFF01000042">
    <property type="protein sequence ID" value="HGI87715.1"/>
    <property type="molecule type" value="Genomic_DNA"/>
</dbReference>
<feature type="transmembrane region" description="Helical" evidence="1">
    <location>
        <begin position="13"/>
        <end position="32"/>
    </location>
</feature>